<comment type="caution">
    <text evidence="9">The sequence shown here is derived from an EMBL/GenBank/DDBJ whole genome shotgun (WGS) entry which is preliminary data.</text>
</comment>
<dbReference type="Gene3D" id="3.40.50.300">
    <property type="entry name" value="P-loop containing nucleotide triphosphate hydrolases"/>
    <property type="match status" value="2"/>
</dbReference>
<evidence type="ECO:0000256" key="5">
    <source>
        <dbReference type="PROSITE-ProRule" id="PRU01251"/>
    </source>
</evidence>
<accession>A0A2M7W508</accession>
<dbReference type="PROSITE" id="PS51903">
    <property type="entry name" value="CLP_R"/>
    <property type="match status" value="1"/>
</dbReference>
<dbReference type="InterPro" id="IPR003593">
    <property type="entry name" value="AAA+_ATPase"/>
</dbReference>
<dbReference type="SUPFAM" id="SSF81923">
    <property type="entry name" value="Double Clp-N motif"/>
    <property type="match status" value="1"/>
</dbReference>
<dbReference type="GO" id="GO:0005737">
    <property type="term" value="C:cytoplasm"/>
    <property type="evidence" value="ECO:0007669"/>
    <property type="project" value="TreeGrafter"/>
</dbReference>
<dbReference type="InterPro" id="IPR027417">
    <property type="entry name" value="P-loop_NTPase"/>
</dbReference>
<keyword evidence="3 6" id="KW-0067">ATP-binding</keyword>
<dbReference type="Pfam" id="PF00004">
    <property type="entry name" value="AAA"/>
    <property type="match status" value="1"/>
</dbReference>
<feature type="domain" description="Clp R" evidence="8">
    <location>
        <begin position="6"/>
        <end position="143"/>
    </location>
</feature>
<dbReference type="InterPro" id="IPR028299">
    <property type="entry name" value="ClpA/B_CS2"/>
</dbReference>
<dbReference type="PROSITE" id="PS00871">
    <property type="entry name" value="CLPAB_2"/>
    <property type="match status" value="1"/>
</dbReference>
<evidence type="ECO:0000256" key="3">
    <source>
        <dbReference type="ARBA" id="ARBA00022840"/>
    </source>
</evidence>
<dbReference type="PANTHER" id="PTHR11638">
    <property type="entry name" value="ATP-DEPENDENT CLP PROTEASE"/>
    <property type="match status" value="1"/>
</dbReference>
<dbReference type="GO" id="GO:0006508">
    <property type="term" value="P:proteolysis"/>
    <property type="evidence" value="ECO:0007669"/>
    <property type="project" value="UniProtKB-KW"/>
</dbReference>
<evidence type="ECO:0000256" key="1">
    <source>
        <dbReference type="ARBA" id="ARBA00022737"/>
    </source>
</evidence>
<dbReference type="Pfam" id="PF02861">
    <property type="entry name" value="Clp_N"/>
    <property type="match status" value="2"/>
</dbReference>
<dbReference type="GO" id="GO:0034605">
    <property type="term" value="P:cellular response to heat"/>
    <property type="evidence" value="ECO:0007669"/>
    <property type="project" value="TreeGrafter"/>
</dbReference>
<dbReference type="InterPro" id="IPR001270">
    <property type="entry name" value="ClpA/B"/>
</dbReference>
<keyword evidence="4 6" id="KW-0143">Chaperone</keyword>
<dbReference type="Gene3D" id="1.10.8.60">
    <property type="match status" value="1"/>
</dbReference>
<organism evidence="9 10">
    <name type="scientific">Candidatus Berkelbacteria bacterium CG_4_10_14_0_2_um_filter_35_9_33_12</name>
    <dbReference type="NCBI Taxonomy" id="1974499"/>
    <lineage>
        <taxon>Bacteria</taxon>
        <taxon>Candidatus Berkelbacteria</taxon>
    </lineage>
</organism>
<dbReference type="PROSITE" id="PS00870">
    <property type="entry name" value="CLPAB_1"/>
    <property type="match status" value="1"/>
</dbReference>
<reference evidence="10" key="1">
    <citation type="submission" date="2017-09" db="EMBL/GenBank/DDBJ databases">
        <title>Depth-based differentiation of microbial function through sediment-hosted aquifers and enrichment of novel symbionts in the deep terrestrial subsurface.</title>
        <authorList>
            <person name="Probst A.J."/>
            <person name="Ladd B."/>
            <person name="Jarett J.K."/>
            <person name="Geller-Mcgrath D.E."/>
            <person name="Sieber C.M.K."/>
            <person name="Emerson J.B."/>
            <person name="Anantharaman K."/>
            <person name="Thomas B.C."/>
            <person name="Malmstrom R."/>
            <person name="Stieglmeier M."/>
            <person name="Klingl A."/>
            <person name="Woyke T."/>
            <person name="Ryan C.M."/>
            <person name="Banfield J.F."/>
        </authorList>
    </citation>
    <scope>NUCLEOTIDE SEQUENCE [LARGE SCALE GENOMIC DNA]</scope>
</reference>
<dbReference type="PRINTS" id="PR00300">
    <property type="entry name" value="CLPPROTEASEA"/>
</dbReference>
<protein>
    <submittedName>
        <fullName evidence="9">ATP-dependent Clp protease ATP-binding subunit ClpC</fullName>
    </submittedName>
</protein>
<evidence type="ECO:0000259" key="8">
    <source>
        <dbReference type="PROSITE" id="PS51903"/>
    </source>
</evidence>
<dbReference type="GO" id="GO:0016887">
    <property type="term" value="F:ATP hydrolysis activity"/>
    <property type="evidence" value="ECO:0007669"/>
    <property type="project" value="InterPro"/>
</dbReference>
<dbReference type="Pfam" id="PF07724">
    <property type="entry name" value="AAA_2"/>
    <property type="match status" value="1"/>
</dbReference>
<dbReference type="SUPFAM" id="SSF52540">
    <property type="entry name" value="P-loop containing nucleoside triphosphate hydrolases"/>
    <property type="match status" value="2"/>
</dbReference>
<dbReference type="PANTHER" id="PTHR11638:SF18">
    <property type="entry name" value="HEAT SHOCK PROTEIN 104"/>
    <property type="match status" value="1"/>
</dbReference>
<dbReference type="EMBL" id="PFQF01000005">
    <property type="protein sequence ID" value="PJA20953.1"/>
    <property type="molecule type" value="Genomic_DNA"/>
</dbReference>
<dbReference type="AlphaFoldDB" id="A0A2M7W508"/>
<proteinExistence type="inferred from homology"/>
<dbReference type="InterPro" id="IPR041546">
    <property type="entry name" value="ClpA/ClpB_AAA_lid"/>
</dbReference>
<keyword evidence="1 5" id="KW-0677">Repeat</keyword>
<dbReference type="InterPro" id="IPR036628">
    <property type="entry name" value="Clp_N_dom_sf"/>
</dbReference>
<dbReference type="GO" id="GO:0008233">
    <property type="term" value="F:peptidase activity"/>
    <property type="evidence" value="ECO:0007669"/>
    <property type="project" value="UniProtKB-KW"/>
</dbReference>
<dbReference type="Gene3D" id="1.10.1780.10">
    <property type="entry name" value="Clp, N-terminal domain"/>
    <property type="match status" value="1"/>
</dbReference>
<dbReference type="FunFam" id="3.40.50.300:FF:000025">
    <property type="entry name" value="ATP-dependent Clp protease subunit"/>
    <property type="match status" value="1"/>
</dbReference>
<sequence length="822" mass="93551">MDPKILKKFSETSKRIITFAQKIANDYKKAIGSEHLLLAILTTPNTIASEILNDYTIGFEQIKLIISNQSESNLPSAGISDEAKIILELSVRKAIETKQSQVSPEHILFALVSVKNSNAYKILSQLNVDPEKIKEIINEILFDLGQVKLTAQKFIQDNFFPAFDIAPFDQAHKDTDRLQKTYQSYLEKFGINLTEQAKNNLLDPVFEREEELFRVLQILNRRTKNNPILVGQAGVGKTAIVEGLAQLIIEKKVPQAILNKQIWQIDLALLVAGTTFRGQFEERIKGLLKDIEKNPNIILFIDEIHTLVGTGNTEGSMDASNILKPALAKGKIRLIGATTDDEYRQYIEKDPALARRMQKVYISEPNLEMTESILQKIKIKYEEYHQIKIPNQLIPHIVLLADRYIHDRNFPDKAIDIIDEAAASVQLKNIDQSPISKIDQLQNELDNILKLKDQAIQDQNFDKAAKIREKEVEILKQISHENNQPKKNKFSKAITLEDVYSVISLWTTIPKENISNNFSKNLSRLVSTISQSVIGQNQAIDAVFSVLKRSFSHLSNDNKPLGSFIFTGPSGVGKTYLASQIAHNLFGSKDNFIRFDMSEFSEKHTISRLVGAPPGYVGYENAGELTEKLRKKPYSLILFDEIEKAHPDVLNLLMQILDNGCLTDSTGKIINFNQSIIIATSNLGANDNQSINIGFNSRDNGDIIEKNVIEKLKTHLSNELINRFNQVIIFHELSENDLIKIVQLWINEFNDRKTFDYSITINKINLKNIINKYYFRNEGVRSLSKFFNHILENKILDLDYRKIKSNKTKLEINNFEISITKK</sequence>
<dbReference type="InterPro" id="IPR004176">
    <property type="entry name" value="Clp_R_N"/>
</dbReference>
<dbReference type="InterPro" id="IPR018368">
    <property type="entry name" value="ClpA/B_CS1"/>
</dbReference>
<keyword evidence="9" id="KW-0645">Protease</keyword>
<evidence type="ECO:0000256" key="4">
    <source>
        <dbReference type="ARBA" id="ARBA00023186"/>
    </source>
</evidence>
<evidence type="ECO:0000256" key="6">
    <source>
        <dbReference type="RuleBase" id="RU004432"/>
    </source>
</evidence>
<evidence type="ECO:0000256" key="2">
    <source>
        <dbReference type="ARBA" id="ARBA00022741"/>
    </source>
</evidence>
<feature type="domain" description="UVR" evidence="7">
    <location>
        <begin position="442"/>
        <end position="477"/>
    </location>
</feature>
<gene>
    <name evidence="9" type="ORF">COX60_00280</name>
</gene>
<dbReference type="CDD" id="cd19499">
    <property type="entry name" value="RecA-like_ClpB_Hsp104-like"/>
    <property type="match status" value="1"/>
</dbReference>
<dbReference type="InterPro" id="IPR001943">
    <property type="entry name" value="UVR_dom"/>
</dbReference>
<dbReference type="CDD" id="cd00009">
    <property type="entry name" value="AAA"/>
    <property type="match status" value="1"/>
</dbReference>
<dbReference type="SMART" id="SM00382">
    <property type="entry name" value="AAA"/>
    <property type="match status" value="2"/>
</dbReference>
<dbReference type="Pfam" id="PF17871">
    <property type="entry name" value="AAA_lid_9"/>
    <property type="match status" value="1"/>
</dbReference>
<dbReference type="Proteomes" id="UP000230137">
    <property type="component" value="Unassembled WGS sequence"/>
</dbReference>
<evidence type="ECO:0000313" key="10">
    <source>
        <dbReference type="Proteomes" id="UP000230137"/>
    </source>
</evidence>
<evidence type="ECO:0000313" key="9">
    <source>
        <dbReference type="EMBL" id="PJA20953.1"/>
    </source>
</evidence>
<dbReference type="PROSITE" id="PS50151">
    <property type="entry name" value="UVR"/>
    <property type="match status" value="1"/>
</dbReference>
<dbReference type="InterPro" id="IPR050130">
    <property type="entry name" value="ClpA_ClpB"/>
</dbReference>
<keyword evidence="9" id="KW-0378">Hydrolase</keyword>
<keyword evidence="2 6" id="KW-0547">Nucleotide-binding</keyword>
<name>A0A2M7W508_9BACT</name>
<dbReference type="Gene3D" id="4.10.860.10">
    <property type="entry name" value="UVR domain"/>
    <property type="match status" value="1"/>
</dbReference>
<dbReference type="GO" id="GO:0005524">
    <property type="term" value="F:ATP binding"/>
    <property type="evidence" value="ECO:0007669"/>
    <property type="project" value="UniProtKB-KW"/>
</dbReference>
<evidence type="ECO:0000259" key="7">
    <source>
        <dbReference type="PROSITE" id="PS50151"/>
    </source>
</evidence>
<dbReference type="FunFam" id="3.40.50.300:FF:000010">
    <property type="entry name" value="Chaperone clpB 1, putative"/>
    <property type="match status" value="1"/>
</dbReference>
<dbReference type="InterPro" id="IPR003959">
    <property type="entry name" value="ATPase_AAA_core"/>
</dbReference>
<comment type="similarity">
    <text evidence="6">Belongs to the ClpA/ClpB family.</text>
</comment>